<accession>A0AAD1IQL2</accession>
<dbReference type="Proteomes" id="UP000466607">
    <property type="component" value="Chromosome"/>
</dbReference>
<protein>
    <recommendedName>
        <fullName evidence="5">Ribulose phosphate epimerase</fullName>
    </recommendedName>
</protein>
<gene>
    <name evidence="3" type="ORF">MLIT_15400</name>
</gene>
<dbReference type="GO" id="GO:0005975">
    <property type="term" value="P:carbohydrate metabolic process"/>
    <property type="evidence" value="ECO:0007669"/>
    <property type="project" value="InterPro"/>
</dbReference>
<evidence type="ECO:0000256" key="1">
    <source>
        <dbReference type="ARBA" id="ARBA00022723"/>
    </source>
</evidence>
<dbReference type="SUPFAM" id="SSF51366">
    <property type="entry name" value="Ribulose-phoshate binding barrel"/>
    <property type="match status" value="1"/>
</dbReference>
<proteinExistence type="predicted"/>
<keyword evidence="4" id="KW-1185">Reference proteome</keyword>
<reference evidence="3 4" key="1">
    <citation type="journal article" date="2019" name="Emerg. Microbes Infect.">
        <title>Comprehensive subspecies identification of 175 nontuberculous mycobacteria species based on 7547 genomic profiles.</title>
        <authorList>
            <person name="Matsumoto Y."/>
            <person name="Kinjo T."/>
            <person name="Motooka D."/>
            <person name="Nabeya D."/>
            <person name="Jung N."/>
            <person name="Uechi K."/>
            <person name="Horii T."/>
            <person name="Iida T."/>
            <person name="Fujita J."/>
            <person name="Nakamura S."/>
        </authorList>
    </citation>
    <scope>NUCLEOTIDE SEQUENCE [LARGE SCALE GENOMIC DNA]</scope>
    <source>
        <strain evidence="3 4">JCM 17423</strain>
    </source>
</reference>
<dbReference type="InterPro" id="IPR011060">
    <property type="entry name" value="RibuloseP-bd_barrel"/>
</dbReference>
<dbReference type="RefSeq" id="WP_134051554.1">
    <property type="nucleotide sequence ID" value="NZ_AP022586.1"/>
</dbReference>
<keyword evidence="2" id="KW-0413">Isomerase</keyword>
<sequence length="217" mass="22236">MTALAPLAPWHREFPGLLAGSVYAAAPGTRASAARAMRNAGIGVHVDVMAESEGLPAGVGIAELSDIAAAVGPSSLEVHLIGSAAFVDAALPHVLAHRPAKVFLPWAAFTEDRAGAVRAAGGAAWVALWQEWDGTGDPSWPAPPDGVLVMLIEPGTRDRCRLERLAVATACAERVPVMVDGGVTKDVAPLCVTAGVESMVVGRALLPGSADERGSVR</sequence>
<dbReference type="EMBL" id="AP022586">
    <property type="protein sequence ID" value="BBY15948.1"/>
    <property type="molecule type" value="Genomic_DNA"/>
</dbReference>
<name>A0AAD1IQL2_9MYCO</name>
<evidence type="ECO:0000313" key="4">
    <source>
        <dbReference type="Proteomes" id="UP000466607"/>
    </source>
</evidence>
<evidence type="ECO:0008006" key="5">
    <source>
        <dbReference type="Google" id="ProtNLM"/>
    </source>
</evidence>
<dbReference type="InterPro" id="IPR000056">
    <property type="entry name" value="Ribul_P_3_epim-like"/>
</dbReference>
<dbReference type="GO" id="GO:0046872">
    <property type="term" value="F:metal ion binding"/>
    <property type="evidence" value="ECO:0007669"/>
    <property type="project" value="UniProtKB-KW"/>
</dbReference>
<dbReference type="InterPro" id="IPR013785">
    <property type="entry name" value="Aldolase_TIM"/>
</dbReference>
<dbReference type="Gene3D" id="3.20.20.70">
    <property type="entry name" value="Aldolase class I"/>
    <property type="match status" value="1"/>
</dbReference>
<keyword evidence="1" id="KW-0479">Metal-binding</keyword>
<dbReference type="GO" id="GO:0016857">
    <property type="term" value="F:racemase and epimerase activity, acting on carbohydrates and derivatives"/>
    <property type="evidence" value="ECO:0007669"/>
    <property type="project" value="InterPro"/>
</dbReference>
<dbReference type="Pfam" id="PF00834">
    <property type="entry name" value="Ribul_P_3_epim"/>
    <property type="match status" value="1"/>
</dbReference>
<organism evidence="3 4">
    <name type="scientific">Mycolicibacterium litorale</name>
    <dbReference type="NCBI Taxonomy" id="758802"/>
    <lineage>
        <taxon>Bacteria</taxon>
        <taxon>Bacillati</taxon>
        <taxon>Actinomycetota</taxon>
        <taxon>Actinomycetes</taxon>
        <taxon>Mycobacteriales</taxon>
        <taxon>Mycobacteriaceae</taxon>
        <taxon>Mycolicibacterium</taxon>
    </lineage>
</organism>
<evidence type="ECO:0000313" key="3">
    <source>
        <dbReference type="EMBL" id="BBY15948.1"/>
    </source>
</evidence>
<evidence type="ECO:0000256" key="2">
    <source>
        <dbReference type="ARBA" id="ARBA00023235"/>
    </source>
</evidence>
<dbReference type="AlphaFoldDB" id="A0AAD1IQL2"/>